<gene>
    <name evidence="4" type="ORF">D1Z90_05255</name>
</gene>
<evidence type="ECO:0000256" key="3">
    <source>
        <dbReference type="SAM" id="Phobius"/>
    </source>
</evidence>
<sequence length="165" mass="16612">MNKAQAGFTLIELLIVVAIIGILAAIALPAYQDYTNKAQFSKLITAAGAAQSAVEICAQTDATTSNFATKCISSTAAAPTSVPEAVTKTGAAGSPKNVLGVATTSAAAGEVTITVDVDAANDNLGSLDVAATYILTGKRETNGTVTWTADCASGVAAYKPYCPTF</sequence>
<keyword evidence="2" id="KW-0488">Methylation</keyword>
<keyword evidence="3" id="KW-1133">Transmembrane helix</keyword>
<keyword evidence="3" id="KW-0812">Transmembrane</keyword>
<dbReference type="Gene3D" id="3.30.700.10">
    <property type="entry name" value="Glycoprotein, Type 4 Pilin"/>
    <property type="match status" value="1"/>
</dbReference>
<dbReference type="GO" id="GO:0044096">
    <property type="term" value="C:type IV pilus"/>
    <property type="evidence" value="ECO:0007669"/>
    <property type="project" value="TreeGrafter"/>
</dbReference>
<dbReference type="PROSITE" id="PS00409">
    <property type="entry name" value="PROKAR_NTER_METHYL"/>
    <property type="match status" value="1"/>
</dbReference>
<comment type="similarity">
    <text evidence="1">Belongs to the N-Me-Phe pilin family.</text>
</comment>
<keyword evidence="3" id="KW-0472">Membrane</keyword>
<evidence type="ECO:0000256" key="2">
    <source>
        <dbReference type="ARBA" id="ARBA00022481"/>
    </source>
</evidence>
<evidence type="ECO:0000256" key="1">
    <source>
        <dbReference type="ARBA" id="ARBA00005233"/>
    </source>
</evidence>
<accession>A0A418YI78</accession>
<dbReference type="OrthoDB" id="5918848at2"/>
<reference evidence="4 5" key="1">
    <citation type="submission" date="2018-09" db="EMBL/GenBank/DDBJ databases">
        <authorList>
            <person name="Wang F."/>
        </authorList>
    </citation>
    <scope>NUCLEOTIDE SEQUENCE [LARGE SCALE GENOMIC DNA]</scope>
    <source>
        <strain evidence="4 5">PLHSC7-2</strain>
    </source>
</reference>
<organism evidence="4 5">
    <name type="scientific">Motilimonas pumila</name>
    <dbReference type="NCBI Taxonomy" id="2303987"/>
    <lineage>
        <taxon>Bacteria</taxon>
        <taxon>Pseudomonadati</taxon>
        <taxon>Pseudomonadota</taxon>
        <taxon>Gammaproteobacteria</taxon>
        <taxon>Alteromonadales</taxon>
        <taxon>Alteromonadales genera incertae sedis</taxon>
        <taxon>Motilimonas</taxon>
    </lineage>
</organism>
<comment type="caution">
    <text evidence="4">The sequence shown here is derived from an EMBL/GenBank/DDBJ whole genome shotgun (WGS) entry which is preliminary data.</text>
</comment>
<dbReference type="GO" id="GO:0043107">
    <property type="term" value="P:type IV pilus-dependent motility"/>
    <property type="evidence" value="ECO:0007669"/>
    <property type="project" value="TreeGrafter"/>
</dbReference>
<dbReference type="NCBIfam" id="TIGR02532">
    <property type="entry name" value="IV_pilin_GFxxxE"/>
    <property type="match status" value="1"/>
</dbReference>
<reference evidence="4 5" key="2">
    <citation type="submission" date="2019-01" db="EMBL/GenBank/DDBJ databases">
        <title>Motilimonas pumilus sp. nov., isolated from the gut of sea cucumber (Apostichopus japonicus).</title>
        <authorList>
            <person name="Wang F.-Q."/>
            <person name="Ren L.-H."/>
            <person name="Lin Y.-W."/>
            <person name="Sun G.-H."/>
            <person name="Du Z.-J."/>
            <person name="Zhao J.-X."/>
            <person name="Liu X.-J."/>
            <person name="Liu L.-J."/>
        </authorList>
    </citation>
    <scope>NUCLEOTIDE SEQUENCE [LARGE SCALE GENOMIC DNA]</scope>
    <source>
        <strain evidence="4 5">PLHSC7-2</strain>
    </source>
</reference>
<dbReference type="SUPFAM" id="SSF54523">
    <property type="entry name" value="Pili subunits"/>
    <property type="match status" value="1"/>
</dbReference>
<evidence type="ECO:0000313" key="4">
    <source>
        <dbReference type="EMBL" id="RJG50072.1"/>
    </source>
</evidence>
<dbReference type="InterPro" id="IPR012902">
    <property type="entry name" value="N_methyl_site"/>
</dbReference>
<keyword evidence="5" id="KW-1185">Reference proteome</keyword>
<dbReference type="AlphaFoldDB" id="A0A418YI78"/>
<evidence type="ECO:0000313" key="5">
    <source>
        <dbReference type="Proteomes" id="UP000283255"/>
    </source>
</evidence>
<name>A0A418YI78_9GAMM</name>
<dbReference type="Proteomes" id="UP000283255">
    <property type="component" value="Unassembled WGS sequence"/>
</dbReference>
<dbReference type="EMBL" id="QZCH01000003">
    <property type="protein sequence ID" value="RJG50072.1"/>
    <property type="molecule type" value="Genomic_DNA"/>
</dbReference>
<dbReference type="PANTHER" id="PTHR30093:SF34">
    <property type="entry name" value="PREPILIN PEPTIDASE-DEPENDENT PROTEIN D"/>
    <property type="match status" value="1"/>
</dbReference>
<dbReference type="Pfam" id="PF07963">
    <property type="entry name" value="N_methyl"/>
    <property type="match status" value="1"/>
</dbReference>
<proteinExistence type="inferred from homology"/>
<dbReference type="InterPro" id="IPR045584">
    <property type="entry name" value="Pilin-like"/>
</dbReference>
<protein>
    <submittedName>
        <fullName evidence="4">Prepilin-type N-terminal cleavage/methylation domain-containing protein</fullName>
    </submittedName>
</protein>
<feature type="transmembrane region" description="Helical" evidence="3">
    <location>
        <begin position="6"/>
        <end position="31"/>
    </location>
</feature>
<dbReference type="PANTHER" id="PTHR30093">
    <property type="entry name" value="GENERAL SECRETION PATHWAY PROTEIN G"/>
    <property type="match status" value="1"/>
</dbReference>